<comment type="caution">
    <text evidence="3">The sequence shown here is derived from an EMBL/GenBank/DDBJ whole genome shotgun (WGS) entry which is preliminary data.</text>
</comment>
<accession>A0ABS7U2L5</accession>
<dbReference type="RefSeq" id="WP_224196335.1">
    <property type="nucleotide sequence ID" value="NZ_JAIRAU010000048.1"/>
</dbReference>
<dbReference type="PANTHER" id="PTHR37423:SF2">
    <property type="entry name" value="MEMBRANE-BOUND LYTIC MUREIN TRANSGLYCOSYLASE C"/>
    <property type="match status" value="1"/>
</dbReference>
<dbReference type="CDD" id="cd16896">
    <property type="entry name" value="LT_Slt70-like"/>
    <property type="match status" value="1"/>
</dbReference>
<dbReference type="SUPFAM" id="SSF53955">
    <property type="entry name" value="Lysozyme-like"/>
    <property type="match status" value="1"/>
</dbReference>
<name>A0ABS7U2L5_9BACT</name>
<protein>
    <submittedName>
        <fullName evidence="3">Lytic transglycosylase domain-containing protein</fullName>
    </submittedName>
</protein>
<feature type="domain" description="Transglycosylase SLT" evidence="2">
    <location>
        <begin position="56"/>
        <end position="158"/>
    </location>
</feature>
<dbReference type="Gene3D" id="1.10.530.10">
    <property type="match status" value="1"/>
</dbReference>
<dbReference type="EMBL" id="JAIRAU010000048">
    <property type="protein sequence ID" value="MBZ5714602.1"/>
    <property type="molecule type" value="Genomic_DNA"/>
</dbReference>
<gene>
    <name evidence="3" type="ORF">K7C98_35670</name>
</gene>
<evidence type="ECO:0000259" key="2">
    <source>
        <dbReference type="Pfam" id="PF01464"/>
    </source>
</evidence>
<keyword evidence="4" id="KW-1185">Reference proteome</keyword>
<dbReference type="Proteomes" id="UP001139031">
    <property type="component" value="Unassembled WGS sequence"/>
</dbReference>
<dbReference type="Pfam" id="PF01464">
    <property type="entry name" value="SLT"/>
    <property type="match status" value="1"/>
</dbReference>
<comment type="similarity">
    <text evidence="1">Belongs to the transglycosylase Slt family.</text>
</comment>
<dbReference type="InterPro" id="IPR023346">
    <property type="entry name" value="Lysozyme-like_dom_sf"/>
</dbReference>
<reference evidence="3" key="1">
    <citation type="submission" date="2021-08" db="EMBL/GenBank/DDBJ databases">
        <authorList>
            <person name="Stevens D.C."/>
        </authorList>
    </citation>
    <scope>NUCLEOTIDE SEQUENCE</scope>
    <source>
        <strain evidence="3">DSM 53165</strain>
    </source>
</reference>
<evidence type="ECO:0000313" key="3">
    <source>
        <dbReference type="EMBL" id="MBZ5714602.1"/>
    </source>
</evidence>
<dbReference type="PANTHER" id="PTHR37423">
    <property type="entry name" value="SOLUBLE LYTIC MUREIN TRANSGLYCOSYLASE-RELATED"/>
    <property type="match status" value="1"/>
</dbReference>
<dbReference type="InterPro" id="IPR008258">
    <property type="entry name" value="Transglycosylase_SLT_dom_1"/>
</dbReference>
<evidence type="ECO:0000313" key="4">
    <source>
        <dbReference type="Proteomes" id="UP001139031"/>
    </source>
</evidence>
<evidence type="ECO:0000256" key="1">
    <source>
        <dbReference type="ARBA" id="ARBA00007734"/>
    </source>
</evidence>
<organism evidence="3 4">
    <name type="scientific">Nannocystis pusilla</name>
    <dbReference type="NCBI Taxonomy" id="889268"/>
    <lineage>
        <taxon>Bacteria</taxon>
        <taxon>Pseudomonadati</taxon>
        <taxon>Myxococcota</taxon>
        <taxon>Polyangia</taxon>
        <taxon>Nannocystales</taxon>
        <taxon>Nannocystaceae</taxon>
        <taxon>Nannocystis</taxon>
    </lineage>
</organism>
<sequence>MLLGTALTAPACASSRVEPARSPADVSAHAGAAGDACERWPSAQRDQIAAVQPHVTAAARSNKLDPKLINAVIWVESKFNAKARGPGGTQGLMQLMPATARELANSLGERSRPLDPGFNVRAGSLYLARMIRKFDGNTELGLAAYHGGPGHVLKWRKAGKRGVPEGSKKYVEKINAAKKMF</sequence>
<proteinExistence type="inferred from homology"/>